<dbReference type="Proteomes" id="UP000772434">
    <property type="component" value="Unassembled WGS sequence"/>
</dbReference>
<gene>
    <name evidence="3" type="ORF">BDP27DRAFT_1451856</name>
</gene>
<keyword evidence="4" id="KW-1185">Reference proteome</keyword>
<feature type="transmembrane region" description="Helical" evidence="1">
    <location>
        <begin position="25"/>
        <end position="53"/>
    </location>
</feature>
<comment type="caution">
    <text evidence="3">The sequence shown here is derived from an EMBL/GenBank/DDBJ whole genome shotgun (WGS) entry which is preliminary data.</text>
</comment>
<evidence type="ECO:0000259" key="2">
    <source>
        <dbReference type="Pfam" id="PF20152"/>
    </source>
</evidence>
<feature type="transmembrane region" description="Helical" evidence="1">
    <location>
        <begin position="245"/>
        <end position="263"/>
    </location>
</feature>
<feature type="transmembrane region" description="Helical" evidence="1">
    <location>
        <begin position="211"/>
        <end position="239"/>
    </location>
</feature>
<keyword evidence="1" id="KW-0472">Membrane</keyword>
<evidence type="ECO:0000256" key="1">
    <source>
        <dbReference type="SAM" id="Phobius"/>
    </source>
</evidence>
<dbReference type="AlphaFoldDB" id="A0A9P5PHH8"/>
<keyword evidence="1" id="KW-0812">Transmembrane</keyword>
<organism evidence="3 4">
    <name type="scientific">Rhodocollybia butyracea</name>
    <dbReference type="NCBI Taxonomy" id="206335"/>
    <lineage>
        <taxon>Eukaryota</taxon>
        <taxon>Fungi</taxon>
        <taxon>Dikarya</taxon>
        <taxon>Basidiomycota</taxon>
        <taxon>Agaricomycotina</taxon>
        <taxon>Agaricomycetes</taxon>
        <taxon>Agaricomycetidae</taxon>
        <taxon>Agaricales</taxon>
        <taxon>Marasmiineae</taxon>
        <taxon>Omphalotaceae</taxon>
        <taxon>Rhodocollybia</taxon>
    </lineage>
</organism>
<feature type="transmembrane region" description="Helical" evidence="1">
    <location>
        <begin position="65"/>
        <end position="88"/>
    </location>
</feature>
<dbReference type="InterPro" id="IPR045339">
    <property type="entry name" value="DUF6534"/>
</dbReference>
<feature type="transmembrane region" description="Helical" evidence="1">
    <location>
        <begin position="136"/>
        <end position="161"/>
    </location>
</feature>
<feature type="transmembrane region" description="Helical" evidence="1">
    <location>
        <begin position="100"/>
        <end position="124"/>
    </location>
</feature>
<dbReference type="Pfam" id="PF20152">
    <property type="entry name" value="DUF6534"/>
    <property type="match status" value="1"/>
</dbReference>
<accession>A0A9P5PHH8</accession>
<sequence>MANHSNSMLPEVITHPVSAATFEQIFGAALVMVIVTCILYGIVTLQAYFYHLYYKGDSKWIKAMVWELMFLDTVHTVFLIQTIYLYVIKSYGDPTVVVGGSWQFFASVAVNTAISAIVQLFFAWQIIKLTKQKWKLPLSILLVVLILVHFAFGVVSIAIEVRKWQFMYFYQVVPMGPLPRAVVRILSDSAITVALCILLKENRSNFSKTNTVINTLIIYAVNRLLLCTFAAFIQVVAFAVSTTNIWAILLDFMTGELYVNALLGTLNSRHYFHADTHLIQYGTNGLTGFTETTTITNSTRSTYPRPVNIQVDLEQHITTDGNGEEIEMTYSPQCFEKAEAQVDQV</sequence>
<dbReference type="OrthoDB" id="2535105at2759"/>
<evidence type="ECO:0000313" key="3">
    <source>
        <dbReference type="EMBL" id="KAF9062195.1"/>
    </source>
</evidence>
<keyword evidence="1" id="KW-1133">Transmembrane helix</keyword>
<reference evidence="3" key="1">
    <citation type="submission" date="2020-11" db="EMBL/GenBank/DDBJ databases">
        <authorList>
            <consortium name="DOE Joint Genome Institute"/>
            <person name="Ahrendt S."/>
            <person name="Riley R."/>
            <person name="Andreopoulos W."/>
            <person name="Labutti K."/>
            <person name="Pangilinan J."/>
            <person name="Ruiz-Duenas F.J."/>
            <person name="Barrasa J.M."/>
            <person name="Sanchez-Garcia M."/>
            <person name="Camarero S."/>
            <person name="Miyauchi S."/>
            <person name="Serrano A."/>
            <person name="Linde D."/>
            <person name="Babiker R."/>
            <person name="Drula E."/>
            <person name="Ayuso-Fernandez I."/>
            <person name="Pacheco R."/>
            <person name="Padilla G."/>
            <person name="Ferreira P."/>
            <person name="Barriuso J."/>
            <person name="Kellner H."/>
            <person name="Castanera R."/>
            <person name="Alfaro M."/>
            <person name="Ramirez L."/>
            <person name="Pisabarro A.G."/>
            <person name="Kuo A."/>
            <person name="Tritt A."/>
            <person name="Lipzen A."/>
            <person name="He G."/>
            <person name="Yan M."/>
            <person name="Ng V."/>
            <person name="Cullen D."/>
            <person name="Martin F."/>
            <person name="Rosso M.-N."/>
            <person name="Henrissat B."/>
            <person name="Hibbett D."/>
            <person name="Martinez A.T."/>
            <person name="Grigoriev I.V."/>
        </authorList>
    </citation>
    <scope>NUCLEOTIDE SEQUENCE</scope>
    <source>
        <strain evidence="3">AH 40177</strain>
    </source>
</reference>
<evidence type="ECO:0000313" key="4">
    <source>
        <dbReference type="Proteomes" id="UP000772434"/>
    </source>
</evidence>
<dbReference type="PANTHER" id="PTHR40465">
    <property type="entry name" value="CHROMOSOME 1, WHOLE GENOME SHOTGUN SEQUENCE"/>
    <property type="match status" value="1"/>
</dbReference>
<name>A0A9P5PHH8_9AGAR</name>
<feature type="transmembrane region" description="Helical" evidence="1">
    <location>
        <begin position="181"/>
        <end position="199"/>
    </location>
</feature>
<dbReference type="EMBL" id="JADNRY010000179">
    <property type="protein sequence ID" value="KAF9062195.1"/>
    <property type="molecule type" value="Genomic_DNA"/>
</dbReference>
<proteinExistence type="predicted"/>
<feature type="domain" description="DUF6534" evidence="2">
    <location>
        <begin position="185"/>
        <end position="271"/>
    </location>
</feature>
<dbReference type="PANTHER" id="PTHR40465:SF1">
    <property type="entry name" value="DUF6534 DOMAIN-CONTAINING PROTEIN"/>
    <property type="match status" value="1"/>
</dbReference>
<protein>
    <recommendedName>
        <fullName evidence="2">DUF6534 domain-containing protein</fullName>
    </recommendedName>
</protein>